<dbReference type="EMBL" id="LT629749">
    <property type="protein sequence ID" value="SDS95735.1"/>
    <property type="molecule type" value="Genomic_DNA"/>
</dbReference>
<dbReference type="InterPro" id="IPR045597">
    <property type="entry name" value="DUF6458"/>
</dbReference>
<evidence type="ECO:0000259" key="3">
    <source>
        <dbReference type="Pfam" id="PF20059"/>
    </source>
</evidence>
<feature type="transmembrane region" description="Helical" evidence="2">
    <location>
        <begin position="29"/>
        <end position="50"/>
    </location>
</feature>
<proteinExistence type="predicted"/>
<dbReference type="Pfam" id="PF20059">
    <property type="entry name" value="DUF6458"/>
    <property type="match status" value="1"/>
</dbReference>
<gene>
    <name evidence="4" type="ORF">SAMN04488543_2720</name>
</gene>
<feature type="domain" description="DUF6458" evidence="3">
    <location>
        <begin position="1"/>
        <end position="67"/>
    </location>
</feature>
<evidence type="ECO:0000256" key="1">
    <source>
        <dbReference type="SAM" id="MobiDB-lite"/>
    </source>
</evidence>
<protein>
    <recommendedName>
        <fullName evidence="3">DUF6458 domain-containing protein</fullName>
    </recommendedName>
</protein>
<dbReference type="OrthoDB" id="4775046at2"/>
<dbReference type="AlphaFoldDB" id="A0A1H1WFB2"/>
<evidence type="ECO:0000313" key="5">
    <source>
        <dbReference type="Proteomes" id="UP000199092"/>
    </source>
</evidence>
<keyword evidence="5" id="KW-1185">Reference proteome</keyword>
<name>A0A1H1WFB2_9ACTN</name>
<feature type="region of interest" description="Disordered" evidence="1">
    <location>
        <begin position="53"/>
        <end position="74"/>
    </location>
</feature>
<dbReference type="Proteomes" id="UP000199092">
    <property type="component" value="Chromosome I"/>
</dbReference>
<reference evidence="4 5" key="1">
    <citation type="submission" date="2016-10" db="EMBL/GenBank/DDBJ databases">
        <authorList>
            <person name="de Groot N.N."/>
        </authorList>
    </citation>
    <scope>NUCLEOTIDE SEQUENCE [LARGE SCALE GENOMIC DNA]</scope>
    <source>
        <strain evidence="4 5">DSM 21741</strain>
    </source>
</reference>
<accession>A0A1H1WFB2</accession>
<dbReference type="RefSeq" id="WP_091413483.1">
    <property type="nucleotide sequence ID" value="NZ_LT629749.1"/>
</dbReference>
<sequence>MSLGLGIFLLVVGGILAFGVRDQFDALDLTAIGYVCMAAGVLAIVLSLVIQQQRRRTSHTSYVERRDDTRPPVV</sequence>
<keyword evidence="2" id="KW-1133">Transmembrane helix</keyword>
<organism evidence="4 5">
    <name type="scientific">Friedmanniella luteola</name>
    <dbReference type="NCBI Taxonomy" id="546871"/>
    <lineage>
        <taxon>Bacteria</taxon>
        <taxon>Bacillati</taxon>
        <taxon>Actinomycetota</taxon>
        <taxon>Actinomycetes</taxon>
        <taxon>Propionibacteriales</taxon>
        <taxon>Nocardioidaceae</taxon>
        <taxon>Friedmanniella</taxon>
    </lineage>
</organism>
<feature type="compositionally biased region" description="Basic and acidic residues" evidence="1">
    <location>
        <begin position="62"/>
        <end position="74"/>
    </location>
</feature>
<evidence type="ECO:0000256" key="2">
    <source>
        <dbReference type="SAM" id="Phobius"/>
    </source>
</evidence>
<keyword evidence="2" id="KW-0472">Membrane</keyword>
<evidence type="ECO:0000313" key="4">
    <source>
        <dbReference type="EMBL" id="SDS95735.1"/>
    </source>
</evidence>
<keyword evidence="2" id="KW-0812">Transmembrane</keyword>
<dbReference type="STRING" id="546871.SAMN04488543_2720"/>